<dbReference type="Pfam" id="PF00112">
    <property type="entry name" value="Peptidase_C1"/>
    <property type="match status" value="1"/>
</dbReference>
<feature type="region of interest" description="Disordered" evidence="1">
    <location>
        <begin position="1"/>
        <end position="31"/>
    </location>
</feature>
<dbReference type="InterPro" id="IPR038765">
    <property type="entry name" value="Papain-like_cys_pep_sf"/>
</dbReference>
<protein>
    <submittedName>
        <fullName evidence="3">Papain family cysteine protease</fullName>
    </submittedName>
</protein>
<proteinExistence type="predicted"/>
<dbReference type="InterPro" id="IPR029058">
    <property type="entry name" value="AB_hydrolase_fold"/>
</dbReference>
<dbReference type="SUPFAM" id="SSF54001">
    <property type="entry name" value="Cysteine proteinases"/>
    <property type="match status" value="1"/>
</dbReference>
<evidence type="ECO:0000256" key="1">
    <source>
        <dbReference type="SAM" id="MobiDB-lite"/>
    </source>
</evidence>
<keyword evidence="3" id="KW-0378">Hydrolase</keyword>
<dbReference type="Gene3D" id="3.90.70.10">
    <property type="entry name" value="Cysteine proteinases"/>
    <property type="match status" value="1"/>
</dbReference>
<reference evidence="4" key="1">
    <citation type="submission" date="2015-07" db="EMBL/GenBank/DDBJ databases">
        <authorList>
            <person name="Rodrigo-Torres Lidia"/>
            <person name="Arahal R.David."/>
        </authorList>
    </citation>
    <scope>NUCLEOTIDE SEQUENCE [LARGE SCALE GENOMIC DNA]</scope>
    <source>
        <strain evidence="4">CECT 5096</strain>
    </source>
</reference>
<dbReference type="GO" id="GO:0008234">
    <property type="term" value="F:cysteine-type peptidase activity"/>
    <property type="evidence" value="ECO:0007669"/>
    <property type="project" value="InterPro"/>
</dbReference>
<evidence type="ECO:0000313" key="4">
    <source>
        <dbReference type="Proteomes" id="UP000049983"/>
    </source>
</evidence>
<dbReference type="EMBL" id="CXWC01000010">
    <property type="protein sequence ID" value="CTQ71809.1"/>
    <property type="molecule type" value="Genomic_DNA"/>
</dbReference>
<dbReference type="CDD" id="cd02619">
    <property type="entry name" value="Peptidase_C1"/>
    <property type="match status" value="1"/>
</dbReference>
<evidence type="ECO:0000313" key="3">
    <source>
        <dbReference type="EMBL" id="CTQ71809.1"/>
    </source>
</evidence>
<dbReference type="GO" id="GO:0006508">
    <property type="term" value="P:proteolysis"/>
    <property type="evidence" value="ECO:0007669"/>
    <property type="project" value="UniProtKB-KW"/>
</dbReference>
<dbReference type="STRING" id="311410.LA5095_01808"/>
<feature type="domain" description="Peptidase C1A papain C-terminal" evidence="2">
    <location>
        <begin position="61"/>
        <end position="270"/>
    </location>
</feature>
<dbReference type="SUPFAM" id="SSF53474">
    <property type="entry name" value="alpha/beta-Hydrolases"/>
    <property type="match status" value="1"/>
</dbReference>
<dbReference type="SMART" id="SM00645">
    <property type="entry name" value="Pept_C1"/>
    <property type="match status" value="1"/>
</dbReference>
<name>A0A0M6Z3Q7_9HYPH</name>
<feature type="compositionally biased region" description="Basic residues" evidence="1">
    <location>
        <begin position="1"/>
        <end position="15"/>
    </location>
</feature>
<dbReference type="OrthoDB" id="1491023at2"/>
<accession>A0A0M6Z3Q7</accession>
<evidence type="ECO:0000259" key="2">
    <source>
        <dbReference type="SMART" id="SM00645"/>
    </source>
</evidence>
<dbReference type="InterPro" id="IPR000668">
    <property type="entry name" value="Peptidase_C1A_C"/>
</dbReference>
<dbReference type="GeneID" id="97670427"/>
<sequence>MPKRPAKPKKSKKAKSPSQKQNLPASNTLEAAPRLGDHVLNVPADITDLRDRMYEPALLALDLSMDAPDPGVSPIRDQGMEGACTGFALSSAITLLNRQRHARRSQPDEAPTASARMLYEMAKLNDEWPGEDYEGSSIRAALKGFFNNGVCSEELAPYRVGEKNWHLTKDRAVDARKVGLGAYFRLRPQIIDYHAALNETGVIYVSAMVHRGWQNPRNGDIAPSNLTEGGHAFVIVGYDDRGFLIQNSWGETWGGFDGRPGIARWRYEDWAANVMDAWVLRLAVPTPESFDLTVGEPDRSSRSLFDSPKTRAPRFEEIVGHIVHLDDGRLVERGKYPTPEATLKETADFLADETATAKRDYKHLVFYAHGGLNDQNASANRVRKMKEVFKRNGIYPIHFMWETGFFETLTDIIFSSNAKAEARVGSVSDFFDRMLEFTARGPGRAVWRDMKRDAEKCFAGSSSGGTKALKILLKGNAQRSNPLKVHLIGHSAGSILLGHLLGKLNAANPLAVPVQSCSLMAPACTNDFFMTHYTDRIGDKNAAAGLSKLWQYNLIDQRERDDSVGPYRKSLLYFVSNAFEDKKKAPLLGMEVFANDLVLKPDHTLHYAGRADAITDSKTHGGFDNDRATMNNILKNILGRRPSAAKGFQPEDVTGY</sequence>
<gene>
    <name evidence="3" type="ORF">LA5096_03062</name>
</gene>
<keyword evidence="3" id="KW-0645">Protease</keyword>
<dbReference type="Proteomes" id="UP000049983">
    <property type="component" value="Unassembled WGS sequence"/>
</dbReference>
<organism evidence="3 4">
    <name type="scientific">Roseibium album</name>
    <dbReference type="NCBI Taxonomy" id="311410"/>
    <lineage>
        <taxon>Bacteria</taxon>
        <taxon>Pseudomonadati</taxon>
        <taxon>Pseudomonadota</taxon>
        <taxon>Alphaproteobacteria</taxon>
        <taxon>Hyphomicrobiales</taxon>
        <taxon>Stappiaceae</taxon>
        <taxon>Roseibium</taxon>
    </lineage>
</organism>
<dbReference type="AlphaFoldDB" id="A0A0M6Z3Q7"/>
<keyword evidence="4" id="KW-1185">Reference proteome</keyword>
<dbReference type="RefSeq" id="WP_055114026.1">
    <property type="nucleotide sequence ID" value="NZ_CXWA01000001.1"/>
</dbReference>